<feature type="domain" description="Amidohydrolase-related" evidence="1">
    <location>
        <begin position="2"/>
        <end position="263"/>
    </location>
</feature>
<sequence length="273" mass="30216">ACDTHIHVYRKGAPTLPGALAAPEEETVARYQTMRDDLGLTRAIIVQPTAYGTDNSVTADGIKALGAQNTRGVAVVDENVSDATLRDLTDTGFCGVRFQMLPGGIIAWDQVDRIAQRVNSCDWHIQLQLDGHTLPDRADQILAWPGRIVIDHIGKFLEPVAPDHPAFQCLLRLIDTGRVWVKLSAPYEVSRIGHPGYNDVSVLACALVEHAPERMLWASNWPHILTTPRPNDRKMLELLHDWAPNTALQQRILCDNPQEFYGFDSAMTNASPS</sequence>
<dbReference type="SUPFAM" id="SSF51556">
    <property type="entry name" value="Metallo-dependent hydrolases"/>
    <property type="match status" value="1"/>
</dbReference>
<gene>
    <name evidence="2" type="ORF">DEF21_16035</name>
    <name evidence="3" type="ORF">DHR80_03600</name>
</gene>
<evidence type="ECO:0000313" key="2">
    <source>
        <dbReference type="EMBL" id="HBU99394.1"/>
    </source>
</evidence>
<dbReference type="Proteomes" id="UP000264753">
    <property type="component" value="Unassembled WGS sequence"/>
</dbReference>
<dbReference type="RefSeq" id="WP_276654018.1">
    <property type="nucleotide sequence ID" value="NZ_DOOG01000135.1"/>
</dbReference>
<reference evidence="4 5" key="1">
    <citation type="journal article" date="2018" name="Nat. Biotechnol.">
        <title>A standardized bacterial taxonomy based on genome phylogeny substantially revises the tree of life.</title>
        <authorList>
            <person name="Parks D.H."/>
            <person name="Chuvochina M."/>
            <person name="Waite D.W."/>
            <person name="Rinke C."/>
            <person name="Skarshewski A."/>
            <person name="Chaumeil P.A."/>
            <person name="Hugenholtz P."/>
        </authorList>
    </citation>
    <scope>NUCLEOTIDE SEQUENCE [LARGE SCALE GENOMIC DNA]</scope>
    <source>
        <strain evidence="2">UBA8707</strain>
        <strain evidence="3">UBA9881</strain>
    </source>
</reference>
<evidence type="ECO:0000313" key="3">
    <source>
        <dbReference type="EMBL" id="HCW66297.1"/>
    </source>
</evidence>
<name>A0A358HX53_9PROT</name>
<comment type="caution">
    <text evidence="2">The sequence shown here is derived from an EMBL/GenBank/DDBJ whole genome shotgun (WGS) entry which is preliminary data.</text>
</comment>
<dbReference type="InterPro" id="IPR052358">
    <property type="entry name" value="Aro_Compnd_Degr_Hydrolases"/>
</dbReference>
<dbReference type="EMBL" id="DOOG01000135">
    <property type="protein sequence ID" value="HBU99394.1"/>
    <property type="molecule type" value="Genomic_DNA"/>
</dbReference>
<dbReference type="Proteomes" id="UP000264179">
    <property type="component" value="Unassembled WGS sequence"/>
</dbReference>
<accession>A0A358HX53</accession>
<dbReference type="InterPro" id="IPR032466">
    <property type="entry name" value="Metal_Hydrolase"/>
</dbReference>
<evidence type="ECO:0000259" key="1">
    <source>
        <dbReference type="Pfam" id="PF04909"/>
    </source>
</evidence>
<dbReference type="InterPro" id="IPR006680">
    <property type="entry name" value="Amidohydro-rel"/>
</dbReference>
<proteinExistence type="predicted"/>
<dbReference type="GO" id="GO:0016787">
    <property type="term" value="F:hydrolase activity"/>
    <property type="evidence" value="ECO:0007669"/>
    <property type="project" value="UniProtKB-KW"/>
</dbReference>
<evidence type="ECO:0000313" key="5">
    <source>
        <dbReference type="Proteomes" id="UP000264753"/>
    </source>
</evidence>
<keyword evidence="2" id="KW-0378">Hydrolase</keyword>
<dbReference type="AlphaFoldDB" id="A0A358HX53"/>
<feature type="non-terminal residue" evidence="2">
    <location>
        <position position="1"/>
    </location>
</feature>
<dbReference type="Gene3D" id="3.20.20.140">
    <property type="entry name" value="Metal-dependent hydrolases"/>
    <property type="match status" value="1"/>
</dbReference>
<protein>
    <submittedName>
        <fullName evidence="2">Amidohydrolase</fullName>
    </submittedName>
</protein>
<dbReference type="PANTHER" id="PTHR35563:SF2">
    <property type="entry name" value="BARREL METAL-DEPENDENT HYDROLASE, PUTATIVE (AFU_ORTHOLOGUE AFUA_1G16240)-RELATED"/>
    <property type="match status" value="1"/>
</dbReference>
<evidence type="ECO:0000313" key="4">
    <source>
        <dbReference type="Proteomes" id="UP000264179"/>
    </source>
</evidence>
<organism evidence="2 5">
    <name type="scientific">Thalassospira lucentensis</name>
    <dbReference type="NCBI Taxonomy" id="168935"/>
    <lineage>
        <taxon>Bacteria</taxon>
        <taxon>Pseudomonadati</taxon>
        <taxon>Pseudomonadota</taxon>
        <taxon>Alphaproteobacteria</taxon>
        <taxon>Rhodospirillales</taxon>
        <taxon>Thalassospiraceae</taxon>
        <taxon>Thalassospira</taxon>
    </lineage>
</organism>
<dbReference type="PANTHER" id="PTHR35563">
    <property type="entry name" value="BARREL METAL-DEPENDENT HYDROLASE, PUTATIVE (AFU_ORTHOLOGUE AFUA_1G16240)-RELATED"/>
    <property type="match status" value="1"/>
</dbReference>
<dbReference type="EMBL" id="DPOP01000034">
    <property type="protein sequence ID" value="HCW66297.1"/>
    <property type="molecule type" value="Genomic_DNA"/>
</dbReference>
<dbReference type="Pfam" id="PF04909">
    <property type="entry name" value="Amidohydro_2"/>
    <property type="match status" value="1"/>
</dbReference>